<proteinExistence type="predicted"/>
<feature type="domain" description="DUF7379" evidence="1">
    <location>
        <begin position="55"/>
        <end position="122"/>
    </location>
</feature>
<evidence type="ECO:0000313" key="3">
    <source>
        <dbReference type="Proteomes" id="UP001596099"/>
    </source>
</evidence>
<evidence type="ECO:0000259" key="1">
    <source>
        <dbReference type="Pfam" id="PF24096"/>
    </source>
</evidence>
<dbReference type="RefSeq" id="WP_247419773.1">
    <property type="nucleotide sequence ID" value="NZ_JALLGW010000002.1"/>
</dbReference>
<evidence type="ECO:0000313" key="2">
    <source>
        <dbReference type="EMBL" id="MFC5970502.1"/>
    </source>
</evidence>
<keyword evidence="3" id="KW-1185">Reference proteome</keyword>
<gene>
    <name evidence="2" type="ORF">ACFPYI_04085</name>
</gene>
<dbReference type="Proteomes" id="UP001596099">
    <property type="component" value="Unassembled WGS sequence"/>
</dbReference>
<dbReference type="EMBL" id="JBHSQH010000001">
    <property type="protein sequence ID" value="MFC5970502.1"/>
    <property type="molecule type" value="Genomic_DNA"/>
</dbReference>
<reference evidence="2 3" key="1">
    <citation type="journal article" date="2019" name="Int. J. Syst. Evol. Microbiol.">
        <title>The Global Catalogue of Microorganisms (GCM) 10K type strain sequencing project: providing services to taxonomists for standard genome sequencing and annotation.</title>
        <authorList>
            <consortium name="The Broad Institute Genomics Platform"/>
            <consortium name="The Broad Institute Genome Sequencing Center for Infectious Disease"/>
            <person name="Wu L."/>
            <person name="Ma J."/>
        </authorList>
    </citation>
    <scope>NUCLEOTIDE SEQUENCE [LARGE SCALE GENOMIC DNA]</scope>
    <source>
        <strain evidence="2 3">CGMCC 1.12543</strain>
    </source>
</reference>
<comment type="caution">
    <text evidence="2">The sequence shown here is derived from an EMBL/GenBank/DDBJ whole genome shotgun (WGS) entry which is preliminary data.</text>
</comment>
<dbReference type="InterPro" id="IPR029058">
    <property type="entry name" value="AB_hydrolase_fold"/>
</dbReference>
<sequence>MEGGRGDEPILLVHGYGDTGAMPWWRTLERRFADRGYPNDAVETLSLGVPGLTLDSPRRYASRIGDRVEALRDRYDSRVDVVAHSMGGLGARWYVERGGGAAFVDDLVTLGTPHQGTTLAYTQPTPGGRAMTPDSEFLETLNDRRPPRSVTYTAVGSDGDRLVTADRAVLPFDGRNVTNVRIRGPGHMELVSDAAVFSEYANAL</sequence>
<dbReference type="SUPFAM" id="SSF53474">
    <property type="entry name" value="alpha/beta-Hydrolases"/>
    <property type="match status" value="1"/>
</dbReference>
<protein>
    <submittedName>
        <fullName evidence="2">Lipase family alpha/beta hydrolase</fullName>
    </submittedName>
</protein>
<name>A0ABD5RJJ0_9EURY</name>
<dbReference type="InterPro" id="IPR055803">
    <property type="entry name" value="DUF7379"/>
</dbReference>
<dbReference type="Gene3D" id="3.40.50.1820">
    <property type="entry name" value="alpha/beta hydrolase"/>
    <property type="match status" value="1"/>
</dbReference>
<dbReference type="GO" id="GO:0016787">
    <property type="term" value="F:hydrolase activity"/>
    <property type="evidence" value="ECO:0007669"/>
    <property type="project" value="UniProtKB-KW"/>
</dbReference>
<accession>A0ABD5RJJ0</accession>
<organism evidence="2 3">
    <name type="scientific">Halomarina salina</name>
    <dbReference type="NCBI Taxonomy" id="1872699"/>
    <lineage>
        <taxon>Archaea</taxon>
        <taxon>Methanobacteriati</taxon>
        <taxon>Methanobacteriota</taxon>
        <taxon>Stenosarchaea group</taxon>
        <taxon>Halobacteria</taxon>
        <taxon>Halobacteriales</taxon>
        <taxon>Natronomonadaceae</taxon>
        <taxon>Halomarina</taxon>
    </lineage>
</organism>
<dbReference type="AlphaFoldDB" id="A0ABD5RJJ0"/>
<keyword evidence="2" id="KW-0378">Hydrolase</keyword>
<dbReference type="Pfam" id="PF24096">
    <property type="entry name" value="DUF7379"/>
    <property type="match status" value="1"/>
</dbReference>